<dbReference type="InterPro" id="IPR011711">
    <property type="entry name" value="GntR_C"/>
</dbReference>
<sequence length="225" mass="26989">MLEVLERNIRENAREYAIRVLYHNIINMNLEPGQQISESEISKILGISRTPVREALIELSKLSLVEIYPQRGTYISKIDMDRVEESRFARCVLEKAVVKLACKMIDERYEAEIEENLKLQEVSAKRKDFKHLLFLDNKFHELIFKACNKEATFNLIRSMMSHFDRVRILNFVKMDMNRTVNDHKKIYHAIKERDEKKAEELMEEHLTRVVFDQEYLRKLYPEYFK</sequence>
<dbReference type="InterPro" id="IPR036388">
    <property type="entry name" value="WH-like_DNA-bd_sf"/>
</dbReference>
<dbReference type="SUPFAM" id="SSF46785">
    <property type="entry name" value="Winged helix' DNA-binding domain"/>
    <property type="match status" value="1"/>
</dbReference>
<evidence type="ECO:0000256" key="3">
    <source>
        <dbReference type="ARBA" id="ARBA00023163"/>
    </source>
</evidence>
<name>A0A1M7HKA2_9FIRM</name>
<dbReference type="Gene3D" id="1.10.10.10">
    <property type="entry name" value="Winged helix-like DNA-binding domain superfamily/Winged helix DNA-binding domain"/>
    <property type="match status" value="1"/>
</dbReference>
<keyword evidence="2 5" id="KW-0238">DNA-binding</keyword>
<feature type="domain" description="HTH gntR-type" evidence="4">
    <location>
        <begin position="11"/>
        <end position="78"/>
    </location>
</feature>
<evidence type="ECO:0000256" key="2">
    <source>
        <dbReference type="ARBA" id="ARBA00023125"/>
    </source>
</evidence>
<dbReference type="PROSITE" id="PS50949">
    <property type="entry name" value="HTH_GNTR"/>
    <property type="match status" value="1"/>
</dbReference>
<dbReference type="InterPro" id="IPR000524">
    <property type="entry name" value="Tscrpt_reg_HTH_GntR"/>
</dbReference>
<dbReference type="InterPro" id="IPR036390">
    <property type="entry name" value="WH_DNA-bd_sf"/>
</dbReference>
<dbReference type="GO" id="GO:0003700">
    <property type="term" value="F:DNA-binding transcription factor activity"/>
    <property type="evidence" value="ECO:0007669"/>
    <property type="project" value="InterPro"/>
</dbReference>
<evidence type="ECO:0000256" key="1">
    <source>
        <dbReference type="ARBA" id="ARBA00023015"/>
    </source>
</evidence>
<gene>
    <name evidence="5" type="ORF">SAMN05660826_00684</name>
</gene>
<keyword evidence="1" id="KW-0805">Transcription regulation</keyword>
<dbReference type="Proteomes" id="UP000184375">
    <property type="component" value="Unassembled WGS sequence"/>
</dbReference>
<dbReference type="Pfam" id="PF07729">
    <property type="entry name" value="FCD"/>
    <property type="match status" value="1"/>
</dbReference>
<dbReference type="RefSeq" id="WP_073254678.1">
    <property type="nucleotide sequence ID" value="NZ_FRCR01000003.1"/>
</dbReference>
<dbReference type="SMART" id="SM00895">
    <property type="entry name" value="FCD"/>
    <property type="match status" value="1"/>
</dbReference>
<dbReference type="AlphaFoldDB" id="A0A1M7HKA2"/>
<protein>
    <submittedName>
        <fullName evidence="5">DNA-binding transcriptional regulator, GntR family</fullName>
    </submittedName>
</protein>
<dbReference type="EMBL" id="FRCR01000003">
    <property type="protein sequence ID" value="SHM28880.1"/>
    <property type="molecule type" value="Genomic_DNA"/>
</dbReference>
<dbReference type="SMART" id="SM00345">
    <property type="entry name" value="HTH_GNTR"/>
    <property type="match status" value="1"/>
</dbReference>
<accession>A0A1M7HKA2</accession>
<dbReference type="GO" id="GO:0003677">
    <property type="term" value="F:DNA binding"/>
    <property type="evidence" value="ECO:0007669"/>
    <property type="project" value="UniProtKB-KW"/>
</dbReference>
<evidence type="ECO:0000259" key="4">
    <source>
        <dbReference type="PROSITE" id="PS50949"/>
    </source>
</evidence>
<proteinExistence type="predicted"/>
<dbReference type="SUPFAM" id="SSF48008">
    <property type="entry name" value="GntR ligand-binding domain-like"/>
    <property type="match status" value="1"/>
</dbReference>
<dbReference type="Pfam" id="PF00392">
    <property type="entry name" value="GntR"/>
    <property type="match status" value="1"/>
</dbReference>
<dbReference type="STRING" id="447595.SAMN05660826_00684"/>
<dbReference type="CDD" id="cd07377">
    <property type="entry name" value="WHTH_GntR"/>
    <property type="match status" value="1"/>
</dbReference>
<evidence type="ECO:0000313" key="5">
    <source>
        <dbReference type="EMBL" id="SHM28880.1"/>
    </source>
</evidence>
<keyword evidence="3" id="KW-0804">Transcription</keyword>
<keyword evidence="6" id="KW-1185">Reference proteome</keyword>
<dbReference type="PANTHER" id="PTHR43537:SF6">
    <property type="entry name" value="HTH-TYPE TRANSCRIPTIONAL REPRESSOR RSPR"/>
    <property type="match status" value="1"/>
</dbReference>
<dbReference type="PANTHER" id="PTHR43537">
    <property type="entry name" value="TRANSCRIPTIONAL REGULATOR, GNTR FAMILY"/>
    <property type="match status" value="1"/>
</dbReference>
<reference evidence="6" key="1">
    <citation type="submission" date="2016-11" db="EMBL/GenBank/DDBJ databases">
        <authorList>
            <person name="Varghese N."/>
            <person name="Submissions S."/>
        </authorList>
    </citation>
    <scope>NUCLEOTIDE SEQUENCE [LARGE SCALE GENOMIC DNA]</scope>
    <source>
        <strain evidence="6">DSM 18802</strain>
    </source>
</reference>
<dbReference type="OrthoDB" id="9799482at2"/>
<evidence type="ECO:0000313" key="6">
    <source>
        <dbReference type="Proteomes" id="UP000184375"/>
    </source>
</evidence>
<organism evidence="5 6">
    <name type="scientific">Caldanaerovirga acetigignens</name>
    <dbReference type="NCBI Taxonomy" id="447595"/>
    <lineage>
        <taxon>Bacteria</taxon>
        <taxon>Bacillati</taxon>
        <taxon>Bacillota</taxon>
        <taxon>Clostridia</taxon>
        <taxon>Thermosediminibacterales</taxon>
        <taxon>Thermosediminibacteraceae</taxon>
        <taxon>Caldanaerovirga</taxon>
    </lineage>
</organism>
<dbReference type="Gene3D" id="1.20.120.530">
    <property type="entry name" value="GntR ligand-binding domain-like"/>
    <property type="match status" value="1"/>
</dbReference>
<dbReference type="InterPro" id="IPR008920">
    <property type="entry name" value="TF_FadR/GntR_C"/>
</dbReference>